<comment type="caution">
    <text evidence="1">The sequence shown here is derived from an EMBL/GenBank/DDBJ whole genome shotgun (WGS) entry which is preliminary data.</text>
</comment>
<reference evidence="1" key="1">
    <citation type="journal article" date="2022" name="Plant J.">
        <title>Strategies of tolerance reflected in two North American maple genomes.</title>
        <authorList>
            <person name="McEvoy S.L."/>
            <person name="Sezen U.U."/>
            <person name="Trouern-Trend A."/>
            <person name="McMahon S.M."/>
            <person name="Schaberg P.G."/>
            <person name="Yang J."/>
            <person name="Wegrzyn J.L."/>
            <person name="Swenson N.G."/>
        </authorList>
    </citation>
    <scope>NUCLEOTIDE SEQUENCE</scope>
    <source>
        <strain evidence="1">91603</strain>
    </source>
</reference>
<dbReference type="EMBL" id="JAJSOW010000103">
    <property type="protein sequence ID" value="KAI9174388.1"/>
    <property type="molecule type" value="Genomic_DNA"/>
</dbReference>
<evidence type="ECO:0000313" key="2">
    <source>
        <dbReference type="Proteomes" id="UP001064489"/>
    </source>
</evidence>
<name>A0AAD5IQH5_ACENE</name>
<dbReference type="Proteomes" id="UP001064489">
    <property type="component" value="Chromosome 8"/>
</dbReference>
<organism evidence="1 2">
    <name type="scientific">Acer negundo</name>
    <name type="common">Box elder</name>
    <dbReference type="NCBI Taxonomy" id="4023"/>
    <lineage>
        <taxon>Eukaryota</taxon>
        <taxon>Viridiplantae</taxon>
        <taxon>Streptophyta</taxon>
        <taxon>Embryophyta</taxon>
        <taxon>Tracheophyta</taxon>
        <taxon>Spermatophyta</taxon>
        <taxon>Magnoliopsida</taxon>
        <taxon>eudicotyledons</taxon>
        <taxon>Gunneridae</taxon>
        <taxon>Pentapetalae</taxon>
        <taxon>rosids</taxon>
        <taxon>malvids</taxon>
        <taxon>Sapindales</taxon>
        <taxon>Sapindaceae</taxon>
        <taxon>Hippocastanoideae</taxon>
        <taxon>Acereae</taxon>
        <taxon>Acer</taxon>
    </lineage>
</organism>
<reference evidence="1" key="2">
    <citation type="submission" date="2023-02" db="EMBL/GenBank/DDBJ databases">
        <authorList>
            <person name="Swenson N.G."/>
            <person name="Wegrzyn J.L."/>
            <person name="Mcevoy S.L."/>
        </authorList>
    </citation>
    <scope>NUCLEOTIDE SEQUENCE</scope>
    <source>
        <strain evidence="1">91603</strain>
        <tissue evidence="1">Leaf</tissue>
    </source>
</reference>
<dbReference type="AlphaFoldDB" id="A0AAD5IQH5"/>
<gene>
    <name evidence="1" type="ORF">LWI28_016586</name>
</gene>
<evidence type="ECO:0000313" key="1">
    <source>
        <dbReference type="EMBL" id="KAI9174388.1"/>
    </source>
</evidence>
<proteinExistence type="predicted"/>
<keyword evidence="2" id="KW-1185">Reference proteome</keyword>
<sequence length="181" mass="19324">MVRCAAHSAGKSLGTLIPRVLGAIIQFIVSGAPSPASFSGSKHAKPTPVAYQYWASAIIVQSISIEWIKGAGAPSKSLPAARPFAENWFGLDRFGLAPFCPVCKGQALADFLAAHPASDDTPLSDDPPDEEVLYAQVQFPWEMYFDGSSKSGGRDESRASGGLLSYCPATKHSLFTRLRVH</sequence>
<accession>A0AAD5IQH5</accession>
<protein>
    <submittedName>
        <fullName evidence="1">Uncharacterized protein</fullName>
    </submittedName>
</protein>